<name>A0A4P9WFT6_9FUNG</name>
<keyword evidence="3" id="KW-1185">Reference proteome</keyword>
<dbReference type="SUPFAM" id="SSF52047">
    <property type="entry name" value="RNI-like"/>
    <property type="match status" value="1"/>
</dbReference>
<feature type="compositionally biased region" description="Basic and acidic residues" evidence="1">
    <location>
        <begin position="62"/>
        <end position="71"/>
    </location>
</feature>
<organism evidence="2 3">
    <name type="scientific">Blyttiomyces helicus</name>
    <dbReference type="NCBI Taxonomy" id="388810"/>
    <lineage>
        <taxon>Eukaryota</taxon>
        <taxon>Fungi</taxon>
        <taxon>Fungi incertae sedis</taxon>
        <taxon>Chytridiomycota</taxon>
        <taxon>Chytridiomycota incertae sedis</taxon>
        <taxon>Chytridiomycetes</taxon>
        <taxon>Chytridiomycetes incertae sedis</taxon>
        <taxon>Blyttiomyces</taxon>
    </lineage>
</organism>
<dbReference type="SMART" id="SM00367">
    <property type="entry name" value="LRR_CC"/>
    <property type="match status" value="2"/>
</dbReference>
<dbReference type="AlphaFoldDB" id="A0A4P9WFT6"/>
<dbReference type="GO" id="GO:0019005">
    <property type="term" value="C:SCF ubiquitin ligase complex"/>
    <property type="evidence" value="ECO:0007669"/>
    <property type="project" value="TreeGrafter"/>
</dbReference>
<dbReference type="Proteomes" id="UP000269721">
    <property type="component" value="Unassembled WGS sequence"/>
</dbReference>
<feature type="compositionally biased region" description="Acidic residues" evidence="1">
    <location>
        <begin position="33"/>
        <end position="50"/>
    </location>
</feature>
<dbReference type="GO" id="GO:0031146">
    <property type="term" value="P:SCF-dependent proteasomal ubiquitin-dependent protein catabolic process"/>
    <property type="evidence" value="ECO:0007669"/>
    <property type="project" value="TreeGrafter"/>
</dbReference>
<dbReference type="Gene3D" id="3.80.10.10">
    <property type="entry name" value="Ribonuclease Inhibitor"/>
    <property type="match status" value="1"/>
</dbReference>
<dbReference type="PANTHER" id="PTHR13318">
    <property type="entry name" value="PARTNER OF PAIRED, ISOFORM B-RELATED"/>
    <property type="match status" value="1"/>
</dbReference>
<reference evidence="3" key="1">
    <citation type="journal article" date="2018" name="Nat. Microbiol.">
        <title>Leveraging single-cell genomics to expand the fungal tree of life.</title>
        <authorList>
            <person name="Ahrendt S.R."/>
            <person name="Quandt C.A."/>
            <person name="Ciobanu D."/>
            <person name="Clum A."/>
            <person name="Salamov A."/>
            <person name="Andreopoulos B."/>
            <person name="Cheng J.F."/>
            <person name="Woyke T."/>
            <person name="Pelin A."/>
            <person name="Henrissat B."/>
            <person name="Reynolds N.K."/>
            <person name="Benny G.L."/>
            <person name="Smith M.E."/>
            <person name="James T.Y."/>
            <person name="Grigoriev I.V."/>
        </authorList>
    </citation>
    <scope>NUCLEOTIDE SEQUENCE [LARGE SCALE GENOMIC DNA]</scope>
</reference>
<evidence type="ECO:0000313" key="3">
    <source>
        <dbReference type="Proteomes" id="UP000269721"/>
    </source>
</evidence>
<dbReference type="InterPro" id="IPR032675">
    <property type="entry name" value="LRR_dom_sf"/>
</dbReference>
<gene>
    <name evidence="2" type="ORF">BDK51DRAFT_46629</name>
</gene>
<dbReference type="InterPro" id="IPR006553">
    <property type="entry name" value="Leu-rich_rpt_Cys-con_subtyp"/>
</dbReference>
<protein>
    <submittedName>
        <fullName evidence="2">Uncharacterized protein</fullName>
    </submittedName>
</protein>
<proteinExistence type="predicted"/>
<evidence type="ECO:0000313" key="2">
    <source>
        <dbReference type="EMBL" id="RKO90643.1"/>
    </source>
</evidence>
<dbReference type="PANTHER" id="PTHR13318:SF95">
    <property type="entry name" value="F-BOX PROTEIN YLR352W"/>
    <property type="match status" value="1"/>
</dbReference>
<feature type="region of interest" description="Disordered" evidence="1">
    <location>
        <begin position="29"/>
        <end position="98"/>
    </location>
</feature>
<evidence type="ECO:0000256" key="1">
    <source>
        <dbReference type="SAM" id="MobiDB-lite"/>
    </source>
</evidence>
<sequence>MWLRVDATAALSACQLWLSIFESPRAWFVGREDEYEEDDEEEEEEEEEDDHPGISYDDYDYHEDHDPHDDDPHDDDEMPSVAEPQSADPPPAPRTPSIASRLPAELLALIFGSLLIKAGTAGRQTSRASLLPSTLVSKHWAAAAESTLWSYVGLDSVFSVDRFQLCCAVSAAGRAKAPLSRWLRLQARSYAFRTPAPEMGRALLDVAERTINLRALDVGGEQIDDTTLGRIFAACPSLVALHFNPRARTMGELDPRTAAALVAGFKRMEILDLSVIEDEAGPPHLLRIATGSIGPALRFLSFSASSPRRLAASLHESRLPNTLSLLGACPLLETLVLAVDHLSDAQFGDIAAKAAGLRHVRLRNCPRLTDAAMVALATHCPRLRALETPDSNFALEPLAGSFLPVIAARCPNVGCLLLKQALVACAPLADFLGNGGGAALRVLDVSEMPYIVGDEALAIVAGGCPRLEQLDVGGSGPFTDAVVRSCVEALVVLRVLRVRSSQGRAAVSEEMEEELARVYACDLRLGWFGSAEGAIMEMVGFGALF</sequence>
<dbReference type="OrthoDB" id="550575at2759"/>
<dbReference type="EMBL" id="KZ995452">
    <property type="protein sequence ID" value="RKO90643.1"/>
    <property type="molecule type" value="Genomic_DNA"/>
</dbReference>
<accession>A0A4P9WFT6</accession>